<proteinExistence type="predicted"/>
<keyword evidence="3" id="KW-0862">Zinc</keyword>
<dbReference type="CDD" id="cd20379">
    <property type="entry name" value="Tudor_dTUD-like"/>
    <property type="match status" value="1"/>
</dbReference>
<dbReference type="Gene3D" id="6.10.140.2220">
    <property type="match status" value="1"/>
</dbReference>
<evidence type="ECO:0000256" key="4">
    <source>
        <dbReference type="PROSITE-ProRule" id="PRU00134"/>
    </source>
</evidence>
<dbReference type="SMART" id="SM00333">
    <property type="entry name" value="TUDOR"/>
    <property type="match status" value="1"/>
</dbReference>
<feature type="region of interest" description="Disordered" evidence="5">
    <location>
        <begin position="198"/>
        <end position="224"/>
    </location>
</feature>
<evidence type="ECO:0000259" key="6">
    <source>
        <dbReference type="PROSITE" id="PS50865"/>
    </source>
</evidence>
<keyword evidence="1" id="KW-0479">Metal-binding</keyword>
<dbReference type="Gene3D" id="2.30.30.140">
    <property type="match status" value="1"/>
</dbReference>
<dbReference type="InterPro" id="IPR002893">
    <property type="entry name" value="Znf_MYND"/>
</dbReference>
<evidence type="ECO:0000313" key="7">
    <source>
        <dbReference type="EnsemblMetazoa" id="ACOM033106-PA.1"/>
    </source>
</evidence>
<evidence type="ECO:0000256" key="3">
    <source>
        <dbReference type="ARBA" id="ARBA00022833"/>
    </source>
</evidence>
<organism evidence="7">
    <name type="scientific">Anopheles coluzzii</name>
    <name type="common">African malaria mosquito</name>
    <dbReference type="NCBI Taxonomy" id="1518534"/>
    <lineage>
        <taxon>Eukaryota</taxon>
        <taxon>Metazoa</taxon>
        <taxon>Ecdysozoa</taxon>
        <taxon>Arthropoda</taxon>
        <taxon>Hexapoda</taxon>
        <taxon>Insecta</taxon>
        <taxon>Pterygota</taxon>
        <taxon>Neoptera</taxon>
        <taxon>Endopterygota</taxon>
        <taxon>Diptera</taxon>
        <taxon>Nematocera</taxon>
        <taxon>Culicoidea</taxon>
        <taxon>Culicidae</taxon>
        <taxon>Anophelinae</taxon>
        <taxon>Anopheles</taxon>
    </lineage>
</organism>
<accession>A0A8W7PJX6</accession>
<reference evidence="7" key="1">
    <citation type="submission" date="2022-08" db="UniProtKB">
        <authorList>
            <consortium name="EnsemblMetazoa"/>
        </authorList>
    </citation>
    <scope>IDENTIFICATION</scope>
</reference>
<keyword evidence="2 4" id="KW-0863">Zinc-finger</keyword>
<dbReference type="Pfam" id="PF00567">
    <property type="entry name" value="TUDOR"/>
    <property type="match status" value="2"/>
</dbReference>
<dbReference type="AlphaFoldDB" id="A0A8W7PJX6"/>
<dbReference type="InterPro" id="IPR002999">
    <property type="entry name" value="Tudor"/>
</dbReference>
<dbReference type="Proteomes" id="UP000075882">
    <property type="component" value="Unassembled WGS sequence"/>
</dbReference>
<sequence length="661" mass="72856">MASKQMFPPVGCSACSVQGANFQCFTCGTYYCGVSCQMNHWPMHKDFCIPRLVTATPLLGNSALLTQYPPPSITKPSNVVSKQEETVASAGDVSNIPSNVVPKQEKIPEPVMNVVATPRISTDVQQPRNGNVPATTVANEVAMTKSLSNMQIQKENQPPAAGPISNGEKLMSKLMNNPLAALKANQAAQPVANGAIPKATNNPFVTQKGGSPPVETVAQEEKSVPKTLKNPLQALKTSQPAGSAAIEKPVLKTVVPPRTQLLQHGVFPEPGRSVKISYVANDRLFVYDCGPGPNGEPNSFQSLIVRSLQCAMTVQDFLSAPPTVEDIVFAPFEDDFYRSVVKSVQDGIAEVFFPDFGNWLKVEWKKLKEIPDPKIKYAHTVTHPVWIDNVKSITPRMKEFLVTMVDLHEFVLTTVIDIPNTHIKMVDMRHSLQQYVLSEKLLAMQDPAASSNIQKKMASQLRPPAANPVPKLVVTNPTTYKPVTIMELVETNICESKGAELMITHALHAFNENKISVITKSNYTAFEKMMKECQMYGQIDPNPYNPQEQEICIVKVKDIWHRAAAVDFKDGKAVQFYLLDLPAFTDEDIDAPVRRYPPGLTRHLFAVESIVENPEFLLQAINGDESNVDMLPGMAIRADVHHTNDEEIGDTIHLNVVAFEK</sequence>
<protein>
    <recommendedName>
        <fullName evidence="6">MYND-type domain-containing protein</fullName>
    </recommendedName>
</protein>
<dbReference type="EnsemblMetazoa" id="ACOM033106-RA">
    <property type="protein sequence ID" value="ACOM033106-PA.1"/>
    <property type="gene ID" value="ACOM033106"/>
</dbReference>
<dbReference type="PROSITE" id="PS50865">
    <property type="entry name" value="ZF_MYND_2"/>
    <property type="match status" value="1"/>
</dbReference>
<feature type="compositionally biased region" description="Polar residues" evidence="5">
    <location>
        <begin position="199"/>
        <end position="209"/>
    </location>
</feature>
<evidence type="ECO:0000256" key="5">
    <source>
        <dbReference type="SAM" id="MobiDB-lite"/>
    </source>
</evidence>
<name>A0A8W7PJX6_ANOCL</name>
<evidence type="ECO:0000256" key="2">
    <source>
        <dbReference type="ARBA" id="ARBA00022771"/>
    </source>
</evidence>
<evidence type="ECO:0000256" key="1">
    <source>
        <dbReference type="ARBA" id="ARBA00022723"/>
    </source>
</evidence>
<dbReference type="SUPFAM" id="SSF63748">
    <property type="entry name" value="Tudor/PWWP/MBT"/>
    <property type="match status" value="1"/>
</dbReference>
<dbReference type="VEuPathDB" id="VectorBase:ACON2_035506"/>
<dbReference type="Pfam" id="PF01753">
    <property type="entry name" value="zf-MYND"/>
    <property type="match status" value="1"/>
</dbReference>
<dbReference type="SUPFAM" id="SSF144232">
    <property type="entry name" value="HIT/MYND zinc finger-like"/>
    <property type="match status" value="1"/>
</dbReference>
<dbReference type="GO" id="GO:0008270">
    <property type="term" value="F:zinc ion binding"/>
    <property type="evidence" value="ECO:0007669"/>
    <property type="project" value="UniProtKB-KW"/>
</dbReference>
<feature type="domain" description="MYND-type" evidence="6">
    <location>
        <begin position="12"/>
        <end position="48"/>
    </location>
</feature>